<evidence type="ECO:0000313" key="5">
    <source>
        <dbReference type="Proteomes" id="UP000007350"/>
    </source>
</evidence>
<feature type="domain" description="C3H1-type" evidence="3">
    <location>
        <begin position="175"/>
        <end position="203"/>
    </location>
</feature>
<evidence type="ECO:0000313" key="4">
    <source>
        <dbReference type="EMBL" id="EKF31187.1"/>
    </source>
</evidence>
<keyword evidence="1" id="KW-0479">Metal-binding</keyword>
<feature type="zinc finger region" description="C3H1-type" evidence="1">
    <location>
        <begin position="81"/>
        <end position="111"/>
    </location>
</feature>
<dbReference type="AlphaFoldDB" id="K2NQM0"/>
<dbReference type="EMBL" id="AHKC01010960">
    <property type="protein sequence ID" value="EKF31187.1"/>
    <property type="molecule type" value="Genomic_DNA"/>
</dbReference>
<keyword evidence="1" id="KW-0862">Zinc</keyword>
<sequence length="584" mass="62700">MNLDEVDIPEFSLRAIDEIWDQWNQSNDLFSGMNLPSSHKQRQSDPKATTEVRAVYDAEFKYLYEVPSHLLVHVPSARLNITRLVFCRNYRSFEADSCKMGNNCKFVHADVDVSTLEAFPIHVNYIWRDEKLCTYKRLPPGEFLEVLSSDMCTVETLPSERILLTRGALAHQDIAEPLIRCKHYDANQTCFTGERCNFVHVMYVDPNCQGSFKRAPKAIVEARGSATNASTKMAHHNTTTNQNNSRGNNKNNNNGNVSNHMPENLRDVQASNLNWAPHVNFPPFEQSGLNSMVFLQNINNGASFGSGSAMPCQDAGISTGVLGMGCLMPSLASNGRQATQPSSLHCDKTEGSLQELLKMLQVSQHPNGYGALSTNAQSLNGTAGPQQISDGNISAANNTGLTQEQLNGVLSPVFSLLAQRVSSSHTFSVGSSPLLEEPCALGTLLFLPRGATEAVAIQPVYDTSFLGAITALGSQQQRLAQTVMQKSPIVNVTTNCHARRGATQNFPFSFVSPGNGGNMNAGGLVSSGGGRGSNGVIAGGGGGGGGGSANNSISTGGPTADYYTRAFEQLQGALNGNSAWMRGV</sequence>
<protein>
    <recommendedName>
        <fullName evidence="3">C3H1-type domain-containing protein</fullName>
    </recommendedName>
</protein>
<feature type="domain" description="C3H1-type" evidence="3">
    <location>
        <begin position="81"/>
        <end position="111"/>
    </location>
</feature>
<feature type="compositionally biased region" description="Low complexity" evidence="2">
    <location>
        <begin position="237"/>
        <end position="258"/>
    </location>
</feature>
<keyword evidence="5" id="KW-1185">Reference proteome</keyword>
<reference evidence="4 5" key="1">
    <citation type="journal article" date="2012" name="BMC Genomics">
        <title>Comparative genomic analysis of human infective Trypanosoma cruzi lineages with the bat-restricted subspecies T. cruzi marinkellei.</title>
        <authorList>
            <person name="Franzen O."/>
            <person name="Talavera-Lopez C."/>
            <person name="Ochaya S."/>
            <person name="Butler C.E."/>
            <person name="Messenger L.A."/>
            <person name="Lewis M.D."/>
            <person name="Llewellyn M.S."/>
            <person name="Marinkelle C.J."/>
            <person name="Tyler K.M."/>
            <person name="Miles M.A."/>
            <person name="Andersson B."/>
        </authorList>
    </citation>
    <scope>NUCLEOTIDE SEQUENCE [LARGE SCALE GENOMIC DNA]</scope>
    <source>
        <strain evidence="4 5">B7</strain>
    </source>
</reference>
<comment type="caution">
    <text evidence="4">The sequence shown here is derived from an EMBL/GenBank/DDBJ whole genome shotgun (WGS) entry which is preliminary data.</text>
</comment>
<evidence type="ECO:0000256" key="1">
    <source>
        <dbReference type="PROSITE-ProRule" id="PRU00723"/>
    </source>
</evidence>
<accession>K2NQM0</accession>
<proteinExistence type="predicted"/>
<evidence type="ECO:0000256" key="2">
    <source>
        <dbReference type="SAM" id="MobiDB-lite"/>
    </source>
</evidence>
<organism evidence="4 5">
    <name type="scientific">Trypanosoma cruzi marinkellei</name>
    <dbReference type="NCBI Taxonomy" id="85056"/>
    <lineage>
        <taxon>Eukaryota</taxon>
        <taxon>Discoba</taxon>
        <taxon>Euglenozoa</taxon>
        <taxon>Kinetoplastea</taxon>
        <taxon>Metakinetoplastina</taxon>
        <taxon>Trypanosomatida</taxon>
        <taxon>Trypanosomatidae</taxon>
        <taxon>Trypanosoma</taxon>
        <taxon>Schizotrypanum</taxon>
    </lineage>
</organism>
<dbReference type="SMART" id="SM00356">
    <property type="entry name" value="ZnF_C3H1"/>
    <property type="match status" value="2"/>
</dbReference>
<keyword evidence="1" id="KW-0863">Zinc-finger</keyword>
<dbReference type="PROSITE" id="PS50103">
    <property type="entry name" value="ZF_C3H1"/>
    <property type="match status" value="2"/>
</dbReference>
<gene>
    <name evidence="4" type="ORF">MOQ_004980</name>
</gene>
<dbReference type="OrthoDB" id="248054at2759"/>
<evidence type="ECO:0000259" key="3">
    <source>
        <dbReference type="PROSITE" id="PS50103"/>
    </source>
</evidence>
<dbReference type="GO" id="GO:0008270">
    <property type="term" value="F:zinc ion binding"/>
    <property type="evidence" value="ECO:0007669"/>
    <property type="project" value="UniProtKB-KW"/>
</dbReference>
<dbReference type="Proteomes" id="UP000007350">
    <property type="component" value="Unassembled WGS sequence"/>
</dbReference>
<feature type="zinc finger region" description="C3H1-type" evidence="1">
    <location>
        <begin position="175"/>
        <end position="203"/>
    </location>
</feature>
<name>K2NQM0_TRYCR</name>
<dbReference type="PANTHER" id="PTHR37562">
    <property type="entry name" value="C3H1-TYPE DOMAIN-CONTAINING PROTEIN-RELATED"/>
    <property type="match status" value="1"/>
</dbReference>
<feature type="region of interest" description="Disordered" evidence="2">
    <location>
        <begin position="226"/>
        <end position="258"/>
    </location>
</feature>
<dbReference type="PANTHER" id="PTHR37562:SF5">
    <property type="entry name" value="C3H1-TYPE DOMAIN-CONTAINING PROTEIN"/>
    <property type="match status" value="1"/>
</dbReference>
<dbReference type="InterPro" id="IPR000571">
    <property type="entry name" value="Znf_CCCH"/>
</dbReference>